<comment type="subcellular location">
    <subcellularLocation>
        <location evidence="3">Cytoplasm</location>
    </subcellularLocation>
</comment>
<dbReference type="GO" id="GO:0000028">
    <property type="term" value="P:ribosomal small subunit assembly"/>
    <property type="evidence" value="ECO:0007669"/>
    <property type="project" value="TreeGrafter"/>
</dbReference>
<dbReference type="Pfam" id="PF17384">
    <property type="entry name" value="DUF150_C"/>
    <property type="match status" value="1"/>
</dbReference>
<dbReference type="InterPro" id="IPR028989">
    <property type="entry name" value="RimP_N"/>
</dbReference>
<comment type="similarity">
    <text evidence="3">Belongs to the RimP family.</text>
</comment>
<dbReference type="NCBIfam" id="NF000932">
    <property type="entry name" value="PRK00092.2-5"/>
    <property type="match status" value="1"/>
</dbReference>
<organism evidence="6 7">
    <name type="scientific">Roseitalea porphyridii</name>
    <dbReference type="NCBI Taxonomy" id="1852022"/>
    <lineage>
        <taxon>Bacteria</taxon>
        <taxon>Pseudomonadati</taxon>
        <taxon>Pseudomonadota</taxon>
        <taxon>Alphaproteobacteria</taxon>
        <taxon>Hyphomicrobiales</taxon>
        <taxon>Ahrensiaceae</taxon>
        <taxon>Roseitalea</taxon>
    </lineage>
</organism>
<gene>
    <name evidence="3 6" type="primary">rimP</name>
    <name evidence="6" type="ORF">E0E05_03105</name>
</gene>
<dbReference type="OrthoDB" id="9805006at2"/>
<dbReference type="PANTHER" id="PTHR33867:SF1">
    <property type="entry name" value="RIBOSOME MATURATION FACTOR RIMP"/>
    <property type="match status" value="1"/>
</dbReference>
<reference evidence="6 7" key="1">
    <citation type="journal article" date="2017" name="Int. J. Syst. Evol. Microbiol.">
        <title>Roseitalea porphyridii gen. nov., sp. nov., isolated from a red alga, and reclassification of Hoeflea suaedae Chung et al. 2013 as Pseudohoeflea suaedae gen. nov., comb. nov.</title>
        <authorList>
            <person name="Hyeon J.W."/>
            <person name="Jeong S.E."/>
            <person name="Baek K."/>
            <person name="Jeon C.O."/>
        </authorList>
    </citation>
    <scope>NUCLEOTIDE SEQUENCE [LARGE SCALE GENOMIC DNA]</scope>
    <source>
        <strain evidence="6 7">MA7-20</strain>
    </source>
</reference>
<dbReference type="PANTHER" id="PTHR33867">
    <property type="entry name" value="RIBOSOME MATURATION FACTOR RIMP"/>
    <property type="match status" value="1"/>
</dbReference>
<dbReference type="InterPro" id="IPR003728">
    <property type="entry name" value="Ribosome_maturation_RimP"/>
</dbReference>
<evidence type="ECO:0000256" key="2">
    <source>
        <dbReference type="ARBA" id="ARBA00022517"/>
    </source>
</evidence>
<dbReference type="EMBL" id="CP036532">
    <property type="protein sequence ID" value="QBK32229.1"/>
    <property type="molecule type" value="Genomic_DNA"/>
</dbReference>
<dbReference type="SUPFAM" id="SSF74942">
    <property type="entry name" value="YhbC-like, C-terminal domain"/>
    <property type="match status" value="1"/>
</dbReference>
<evidence type="ECO:0000256" key="1">
    <source>
        <dbReference type="ARBA" id="ARBA00022490"/>
    </source>
</evidence>
<dbReference type="InterPro" id="IPR028998">
    <property type="entry name" value="RimP_C"/>
</dbReference>
<protein>
    <recommendedName>
        <fullName evidence="3">Ribosome maturation factor RimP</fullName>
    </recommendedName>
</protein>
<dbReference type="HAMAP" id="MF_01077">
    <property type="entry name" value="RimP"/>
    <property type="match status" value="1"/>
</dbReference>
<dbReference type="CDD" id="cd01734">
    <property type="entry name" value="YlxS_C"/>
    <property type="match status" value="1"/>
</dbReference>
<comment type="function">
    <text evidence="3">Required for maturation of 30S ribosomal subunits.</text>
</comment>
<dbReference type="Pfam" id="PF02576">
    <property type="entry name" value="RimP_N"/>
    <property type="match status" value="1"/>
</dbReference>
<dbReference type="AlphaFoldDB" id="A0A4P6V687"/>
<dbReference type="Gene3D" id="2.30.30.180">
    <property type="entry name" value="Ribosome maturation factor RimP, C-terminal domain"/>
    <property type="match status" value="1"/>
</dbReference>
<feature type="domain" description="Ribosome maturation factor RimP N-terminal" evidence="4">
    <location>
        <begin position="22"/>
        <end position="93"/>
    </location>
</feature>
<evidence type="ECO:0000313" key="6">
    <source>
        <dbReference type="EMBL" id="QBK32229.1"/>
    </source>
</evidence>
<dbReference type="GO" id="GO:0006412">
    <property type="term" value="P:translation"/>
    <property type="evidence" value="ECO:0007669"/>
    <property type="project" value="TreeGrafter"/>
</dbReference>
<evidence type="ECO:0000259" key="4">
    <source>
        <dbReference type="Pfam" id="PF02576"/>
    </source>
</evidence>
<evidence type="ECO:0000313" key="7">
    <source>
        <dbReference type="Proteomes" id="UP000293719"/>
    </source>
</evidence>
<evidence type="ECO:0000259" key="5">
    <source>
        <dbReference type="Pfam" id="PF17384"/>
    </source>
</evidence>
<dbReference type="Proteomes" id="UP000293719">
    <property type="component" value="Chromosome"/>
</dbReference>
<keyword evidence="2 3" id="KW-0690">Ribosome biogenesis</keyword>
<name>A0A4P6V687_9HYPH</name>
<keyword evidence="1 3" id="KW-0963">Cytoplasm</keyword>
<keyword evidence="7" id="KW-1185">Reference proteome</keyword>
<dbReference type="InterPro" id="IPR036847">
    <property type="entry name" value="RimP_C_sf"/>
</dbReference>
<evidence type="ECO:0000256" key="3">
    <source>
        <dbReference type="HAMAP-Rule" id="MF_01077"/>
    </source>
</evidence>
<feature type="domain" description="Ribosome maturation factor RimP C-terminal" evidence="5">
    <location>
        <begin position="96"/>
        <end position="166"/>
    </location>
</feature>
<dbReference type="InterPro" id="IPR035956">
    <property type="entry name" value="RimP_N_sf"/>
</dbReference>
<dbReference type="GO" id="GO:0005829">
    <property type="term" value="C:cytosol"/>
    <property type="evidence" value="ECO:0007669"/>
    <property type="project" value="TreeGrafter"/>
</dbReference>
<dbReference type="KEGG" id="rpod:E0E05_03105"/>
<sequence length="203" mass="22381">MTDDEPRLVTETGVDARVAARIEPVMNAEGFRLVRVRLSGQNGATLQIMAERADGTMTVEDCEALSRMISPILDVDDPIDRAYHLEVSSPGIDRPLVRRSDFARWRGHIAKVETSVLVGGRKRFRGTITDVDDQAVTLFRDQPSMGDENTNQIPFNAIADARLILTDDLIRASLKADKAARAARGLEDEFDEFSGEGPDPEVS</sequence>
<dbReference type="Gene3D" id="3.30.300.70">
    <property type="entry name" value="RimP-like superfamily, N-terminal"/>
    <property type="match status" value="1"/>
</dbReference>
<accession>A0A4P6V687</accession>
<dbReference type="SUPFAM" id="SSF75420">
    <property type="entry name" value="YhbC-like, N-terminal domain"/>
    <property type="match status" value="1"/>
</dbReference>
<proteinExistence type="inferred from homology"/>